<organism evidence="3 4">
    <name type="scientific">Ornithinibacillus halotolerans</name>
    <dbReference type="NCBI Taxonomy" id="1274357"/>
    <lineage>
        <taxon>Bacteria</taxon>
        <taxon>Bacillati</taxon>
        <taxon>Bacillota</taxon>
        <taxon>Bacilli</taxon>
        <taxon>Bacillales</taxon>
        <taxon>Bacillaceae</taxon>
        <taxon>Ornithinibacillus</taxon>
    </lineage>
</organism>
<dbReference type="AlphaFoldDB" id="A0A916SAV9"/>
<feature type="signal peptide" evidence="1">
    <location>
        <begin position="1"/>
        <end position="19"/>
    </location>
</feature>
<evidence type="ECO:0000313" key="3">
    <source>
        <dbReference type="EMBL" id="GGA91111.1"/>
    </source>
</evidence>
<evidence type="ECO:0000313" key="4">
    <source>
        <dbReference type="Proteomes" id="UP000613512"/>
    </source>
</evidence>
<feature type="domain" description="DUF3887" evidence="2">
    <location>
        <begin position="36"/>
        <end position="124"/>
    </location>
</feature>
<sequence>MKKLILPMFIIALMLVLVACGSDDSDPNTEKYSEKAEEVVSLLNEHKYEEVHAMFDETMEQGLSLENMNQFTPVLEESGDFVAFEKTSVDEQDGLYVTVVIAKYSNLNRVYTISFNDKDEIAGLFIK</sequence>
<dbReference type="EMBL" id="BMEY01000028">
    <property type="protein sequence ID" value="GGA91111.1"/>
    <property type="molecule type" value="Genomic_DNA"/>
</dbReference>
<evidence type="ECO:0000259" key="2">
    <source>
        <dbReference type="Pfam" id="PF13026"/>
    </source>
</evidence>
<keyword evidence="4" id="KW-1185">Reference proteome</keyword>
<keyword evidence="1" id="KW-0732">Signal</keyword>
<comment type="caution">
    <text evidence="3">The sequence shown here is derived from an EMBL/GenBank/DDBJ whole genome shotgun (WGS) entry which is preliminary data.</text>
</comment>
<dbReference type="Pfam" id="PF13026">
    <property type="entry name" value="DUF3887"/>
    <property type="match status" value="1"/>
</dbReference>
<accession>A0A916SAV9</accession>
<dbReference type="Gene3D" id="3.10.450.590">
    <property type="match status" value="1"/>
</dbReference>
<dbReference type="RefSeq" id="WP_229740808.1">
    <property type="nucleotide sequence ID" value="NZ_BMEY01000028.1"/>
</dbReference>
<reference evidence="3" key="2">
    <citation type="submission" date="2020-09" db="EMBL/GenBank/DDBJ databases">
        <authorList>
            <person name="Sun Q."/>
            <person name="Zhou Y."/>
        </authorList>
    </citation>
    <scope>NUCLEOTIDE SEQUENCE</scope>
    <source>
        <strain evidence="3">CGMCC 1.12408</strain>
    </source>
</reference>
<feature type="chain" id="PRO_5039658284" description="DUF3887 domain-containing protein" evidence="1">
    <location>
        <begin position="20"/>
        <end position="127"/>
    </location>
</feature>
<proteinExistence type="predicted"/>
<dbReference type="InterPro" id="IPR024981">
    <property type="entry name" value="DUF3887"/>
</dbReference>
<protein>
    <recommendedName>
        <fullName evidence="2">DUF3887 domain-containing protein</fullName>
    </recommendedName>
</protein>
<name>A0A916SAV9_9BACI</name>
<reference evidence="3" key="1">
    <citation type="journal article" date="2014" name="Int. J. Syst. Evol. Microbiol.">
        <title>Complete genome sequence of Corynebacterium casei LMG S-19264T (=DSM 44701T), isolated from a smear-ripened cheese.</title>
        <authorList>
            <consortium name="US DOE Joint Genome Institute (JGI-PGF)"/>
            <person name="Walter F."/>
            <person name="Albersmeier A."/>
            <person name="Kalinowski J."/>
            <person name="Ruckert C."/>
        </authorList>
    </citation>
    <scope>NUCLEOTIDE SEQUENCE</scope>
    <source>
        <strain evidence="3">CGMCC 1.12408</strain>
    </source>
</reference>
<gene>
    <name evidence="3" type="ORF">GCM10008025_37040</name>
</gene>
<evidence type="ECO:0000256" key="1">
    <source>
        <dbReference type="SAM" id="SignalP"/>
    </source>
</evidence>
<dbReference type="Proteomes" id="UP000613512">
    <property type="component" value="Unassembled WGS sequence"/>
</dbReference>
<dbReference type="PROSITE" id="PS51257">
    <property type="entry name" value="PROKAR_LIPOPROTEIN"/>
    <property type="match status" value="1"/>
</dbReference>